<dbReference type="STRING" id="58919.A0A316ZHJ8"/>
<dbReference type="PANTHER" id="PTHR34997">
    <property type="entry name" value="AM15"/>
    <property type="match status" value="1"/>
</dbReference>
<dbReference type="Pfam" id="PF01476">
    <property type="entry name" value="LysM"/>
    <property type="match status" value="2"/>
</dbReference>
<dbReference type="CDD" id="cd00118">
    <property type="entry name" value="LysM"/>
    <property type="match status" value="2"/>
</dbReference>
<protein>
    <recommendedName>
        <fullName evidence="3">LysM domain-containing protein</fullName>
    </recommendedName>
</protein>
<accession>A0A316ZHJ8</accession>
<evidence type="ECO:0000313" key="5">
    <source>
        <dbReference type="Proteomes" id="UP000245946"/>
    </source>
</evidence>
<dbReference type="GO" id="GO:0008061">
    <property type="term" value="F:chitin binding"/>
    <property type="evidence" value="ECO:0007669"/>
    <property type="project" value="UniProtKB-KW"/>
</dbReference>
<dbReference type="InterPro" id="IPR036779">
    <property type="entry name" value="LysM_dom_sf"/>
</dbReference>
<dbReference type="InterPro" id="IPR052210">
    <property type="entry name" value="LysM1-like"/>
</dbReference>
<dbReference type="PANTHER" id="PTHR34997:SF1">
    <property type="entry name" value="PEPTIDOGLYCAN-BINDING LYSIN DOMAIN"/>
    <property type="match status" value="1"/>
</dbReference>
<name>A0A316ZHJ8_9BASI</name>
<evidence type="ECO:0000259" key="3">
    <source>
        <dbReference type="PROSITE" id="PS51782"/>
    </source>
</evidence>
<sequence length="106" mass="11480">CTHTYTVVAGDTCDSIGQKTWTPTYQLMSNNLILSGPQCFSLPIGARLCLGRYGNDCQFVHRVQGDDTCASIASQYGISREMLINNNPMIDCSNLYDGYVACVAAG</sequence>
<evidence type="ECO:0000256" key="1">
    <source>
        <dbReference type="ARBA" id="ARBA00022669"/>
    </source>
</evidence>
<proteinExistence type="predicted"/>
<dbReference type="GeneID" id="37267461"/>
<dbReference type="SMART" id="SM00257">
    <property type="entry name" value="LysM"/>
    <property type="match status" value="2"/>
</dbReference>
<dbReference type="SUPFAM" id="SSF54106">
    <property type="entry name" value="LysM domain"/>
    <property type="match status" value="2"/>
</dbReference>
<keyword evidence="5" id="KW-1185">Reference proteome</keyword>
<feature type="non-terminal residue" evidence="4">
    <location>
        <position position="1"/>
    </location>
</feature>
<dbReference type="OrthoDB" id="5985073at2759"/>
<evidence type="ECO:0000313" key="4">
    <source>
        <dbReference type="EMBL" id="PWO01231.1"/>
    </source>
</evidence>
<dbReference type="EMBL" id="KZ819283">
    <property type="protein sequence ID" value="PWO01231.1"/>
    <property type="molecule type" value="Genomic_DNA"/>
</dbReference>
<dbReference type="RefSeq" id="XP_025601509.1">
    <property type="nucleotide sequence ID" value="XM_025739915.1"/>
</dbReference>
<reference evidence="4 5" key="1">
    <citation type="journal article" date="2018" name="Mol. Biol. Evol.">
        <title>Broad Genomic Sampling Reveals a Smut Pathogenic Ancestry of the Fungal Clade Ustilaginomycotina.</title>
        <authorList>
            <person name="Kijpornyongpan T."/>
            <person name="Mondo S.J."/>
            <person name="Barry K."/>
            <person name="Sandor L."/>
            <person name="Lee J."/>
            <person name="Lipzen A."/>
            <person name="Pangilinan J."/>
            <person name="LaButti K."/>
            <person name="Hainaut M."/>
            <person name="Henrissat B."/>
            <person name="Grigoriev I.V."/>
            <person name="Spatafora J.W."/>
            <person name="Aime M.C."/>
        </authorList>
    </citation>
    <scope>NUCLEOTIDE SEQUENCE [LARGE SCALE GENOMIC DNA]</scope>
    <source>
        <strain evidence="4 5">MCA 4186</strain>
    </source>
</reference>
<organism evidence="4 5">
    <name type="scientific">Tilletiopsis washingtonensis</name>
    <dbReference type="NCBI Taxonomy" id="58919"/>
    <lineage>
        <taxon>Eukaryota</taxon>
        <taxon>Fungi</taxon>
        <taxon>Dikarya</taxon>
        <taxon>Basidiomycota</taxon>
        <taxon>Ustilaginomycotina</taxon>
        <taxon>Exobasidiomycetes</taxon>
        <taxon>Entylomatales</taxon>
        <taxon>Entylomatales incertae sedis</taxon>
        <taxon>Tilletiopsis</taxon>
    </lineage>
</organism>
<feature type="domain" description="LysM" evidence="3">
    <location>
        <begin position="59"/>
        <end position="103"/>
    </location>
</feature>
<dbReference type="AlphaFoldDB" id="A0A316ZHJ8"/>
<keyword evidence="1" id="KW-0147">Chitin-binding</keyword>
<dbReference type="PROSITE" id="PS51782">
    <property type="entry name" value="LYSM"/>
    <property type="match status" value="2"/>
</dbReference>
<feature type="domain" description="LysM" evidence="3">
    <location>
        <begin position="3"/>
        <end position="50"/>
    </location>
</feature>
<evidence type="ECO:0000256" key="2">
    <source>
        <dbReference type="ARBA" id="ARBA00023026"/>
    </source>
</evidence>
<dbReference type="Proteomes" id="UP000245946">
    <property type="component" value="Unassembled WGS sequence"/>
</dbReference>
<dbReference type="InterPro" id="IPR018392">
    <property type="entry name" value="LysM"/>
</dbReference>
<dbReference type="Gene3D" id="3.10.350.10">
    <property type="entry name" value="LysM domain"/>
    <property type="match status" value="2"/>
</dbReference>
<gene>
    <name evidence="4" type="ORF">FA09DRAFT_287151</name>
</gene>
<feature type="non-terminal residue" evidence="4">
    <location>
        <position position="106"/>
    </location>
</feature>
<keyword evidence="2" id="KW-0843">Virulence</keyword>